<dbReference type="InterPro" id="IPR017946">
    <property type="entry name" value="PLC-like_Pdiesterase_TIM-brl"/>
</dbReference>
<name>A0A972FHG0_9RHOO</name>
<proteinExistence type="predicted"/>
<dbReference type="Pfam" id="PF03009">
    <property type="entry name" value="GDPD"/>
    <property type="match status" value="1"/>
</dbReference>
<feature type="domain" description="GP-PDE" evidence="1">
    <location>
        <begin position="11"/>
        <end position="246"/>
    </location>
</feature>
<organism evidence="2 3">
    <name type="scientific">Azoarcus taiwanensis</name>
    <dbReference type="NCBI Taxonomy" id="666964"/>
    <lineage>
        <taxon>Bacteria</taxon>
        <taxon>Pseudomonadati</taxon>
        <taxon>Pseudomonadota</taxon>
        <taxon>Betaproteobacteria</taxon>
        <taxon>Rhodocyclales</taxon>
        <taxon>Zoogloeaceae</taxon>
        <taxon>Azoarcus</taxon>
    </lineage>
</organism>
<dbReference type="PANTHER" id="PTHR46211:SF1">
    <property type="entry name" value="GLYCEROPHOSPHODIESTER PHOSPHODIESTERASE, CYTOPLASMIC"/>
    <property type="match status" value="1"/>
</dbReference>
<reference evidence="2" key="1">
    <citation type="submission" date="2019-12" db="EMBL/GenBank/DDBJ databases">
        <title>Comparative genomics gives insights into the taxonomy of the Azoarcus-Aromatoleum group and reveals separate origins of nif in the plant-associated Azoarcus and non-plant-associated Aromatoleum sub-groups.</title>
        <authorList>
            <person name="Lafos M."/>
            <person name="Maluk M."/>
            <person name="Batista M."/>
            <person name="Junghare M."/>
            <person name="Carmona M."/>
            <person name="Faoro H."/>
            <person name="Cruz L.M."/>
            <person name="Battistoni F."/>
            <person name="De Souza E."/>
            <person name="Pedrosa F."/>
            <person name="Chen W.-M."/>
            <person name="Poole P.S."/>
            <person name="Dixon R.A."/>
            <person name="James E.K."/>
        </authorList>
    </citation>
    <scope>NUCLEOTIDE SEQUENCE</scope>
    <source>
        <strain evidence="2">NSC3</strain>
    </source>
</reference>
<dbReference type="PROSITE" id="PS51704">
    <property type="entry name" value="GP_PDE"/>
    <property type="match status" value="1"/>
</dbReference>
<dbReference type="GO" id="GO:0008889">
    <property type="term" value="F:glycerophosphodiester phosphodiesterase activity"/>
    <property type="evidence" value="ECO:0007669"/>
    <property type="project" value="UniProtKB-EC"/>
</dbReference>
<comment type="caution">
    <text evidence="2">The sequence shown here is derived from an EMBL/GenBank/DDBJ whole genome shotgun (WGS) entry which is preliminary data.</text>
</comment>
<dbReference type="AlphaFoldDB" id="A0A972FHG0"/>
<evidence type="ECO:0000313" key="2">
    <source>
        <dbReference type="EMBL" id="NMG04800.1"/>
    </source>
</evidence>
<dbReference type="EC" id="3.1.4.46" evidence="2"/>
<dbReference type="Gene3D" id="3.20.20.190">
    <property type="entry name" value="Phosphatidylinositol (PI) phosphodiesterase"/>
    <property type="match status" value="1"/>
</dbReference>
<accession>A0A972FHG0</accession>
<evidence type="ECO:0000313" key="3">
    <source>
        <dbReference type="Proteomes" id="UP000599523"/>
    </source>
</evidence>
<dbReference type="EMBL" id="WTVM01000157">
    <property type="protein sequence ID" value="NMG04800.1"/>
    <property type="molecule type" value="Genomic_DNA"/>
</dbReference>
<evidence type="ECO:0000259" key="1">
    <source>
        <dbReference type="PROSITE" id="PS51704"/>
    </source>
</evidence>
<sequence>MITKPSRWPWPRVLAHRCGGALAPENTLAGLDVALHHRCGVEFDVMLSADGTLFVIHDETLERTTNGRGRVADTPDVVLAGLDAGVSHHPQFVGERVPRFTEMLTRCTALGLAMNIEIKPSAGMDRETAQVLAATLAQAALKEPPIVSSFSEEALAVFAEASPATPLGLLVEAVPPDWEARCRRLGAVALHVACSAVTKPLAMAVKRADLWLATYTENDPLRAVEQLGWGVDCVITDRPDLINPESLGLGAA</sequence>
<dbReference type="Proteomes" id="UP000599523">
    <property type="component" value="Unassembled WGS sequence"/>
</dbReference>
<dbReference type="SUPFAM" id="SSF51695">
    <property type="entry name" value="PLC-like phosphodiesterases"/>
    <property type="match status" value="1"/>
</dbReference>
<dbReference type="RefSeq" id="WP_168989437.1">
    <property type="nucleotide sequence ID" value="NZ_CAWPHM010000063.1"/>
</dbReference>
<keyword evidence="3" id="KW-1185">Reference proteome</keyword>
<dbReference type="GO" id="GO:0006629">
    <property type="term" value="P:lipid metabolic process"/>
    <property type="evidence" value="ECO:0007669"/>
    <property type="project" value="InterPro"/>
</dbReference>
<dbReference type="InterPro" id="IPR030395">
    <property type="entry name" value="GP_PDE_dom"/>
</dbReference>
<dbReference type="PANTHER" id="PTHR46211">
    <property type="entry name" value="GLYCEROPHOSPHORYL DIESTER PHOSPHODIESTERASE"/>
    <property type="match status" value="1"/>
</dbReference>
<protein>
    <submittedName>
        <fullName evidence="2">Glycerophosphodiester phosphodiesterase</fullName>
        <ecNumber evidence="2">3.1.4.46</ecNumber>
    </submittedName>
</protein>
<gene>
    <name evidence="2" type="primary">ugpQ</name>
    <name evidence="2" type="ORF">GPA21_17755</name>
</gene>
<dbReference type="NCBIfam" id="NF006989">
    <property type="entry name" value="PRK09454.1"/>
    <property type="match status" value="1"/>
</dbReference>
<keyword evidence="2" id="KW-0378">Hydrolase</keyword>